<proteinExistence type="predicted"/>
<name>A0A4Q1D9H4_9BACT</name>
<accession>A0A4Q1D9H4</accession>
<evidence type="ECO:0000256" key="1">
    <source>
        <dbReference type="SAM" id="MobiDB-lite"/>
    </source>
</evidence>
<comment type="caution">
    <text evidence="3">The sequence shown here is derived from an EMBL/GenBank/DDBJ whole genome shotgun (WGS) entry which is preliminary data.</text>
</comment>
<evidence type="ECO:0000313" key="3">
    <source>
        <dbReference type="EMBL" id="RXK86034.1"/>
    </source>
</evidence>
<feature type="transmembrane region" description="Helical" evidence="2">
    <location>
        <begin position="72"/>
        <end position="102"/>
    </location>
</feature>
<gene>
    <name evidence="3" type="ORF">ESB13_04285</name>
</gene>
<dbReference type="OrthoDB" id="662441at2"/>
<dbReference type="Proteomes" id="UP000290545">
    <property type="component" value="Unassembled WGS sequence"/>
</dbReference>
<keyword evidence="2" id="KW-1133">Transmembrane helix</keyword>
<organism evidence="3 4">
    <name type="scientific">Filimonas effusa</name>
    <dbReference type="NCBI Taxonomy" id="2508721"/>
    <lineage>
        <taxon>Bacteria</taxon>
        <taxon>Pseudomonadati</taxon>
        <taxon>Bacteroidota</taxon>
        <taxon>Chitinophagia</taxon>
        <taxon>Chitinophagales</taxon>
        <taxon>Chitinophagaceae</taxon>
        <taxon>Filimonas</taxon>
    </lineage>
</organism>
<feature type="transmembrane region" description="Helical" evidence="2">
    <location>
        <begin position="12"/>
        <end position="30"/>
    </location>
</feature>
<evidence type="ECO:0000256" key="2">
    <source>
        <dbReference type="SAM" id="Phobius"/>
    </source>
</evidence>
<keyword evidence="2" id="KW-0472">Membrane</keyword>
<feature type="transmembrane region" description="Helical" evidence="2">
    <location>
        <begin position="42"/>
        <end position="60"/>
    </location>
</feature>
<sequence length="187" mass="21191">MYTPTFNKRHLTEYSLFGLLAAALYSIPMFFYLENNKYENSYYLYIGNALFFLVIFYYNMKLLYRPYDKRRAVSMLIAGHLTTLAGVILSVTGALVMTLFFFPGLFSTRVPDSILNNAPANAETQRPSSLLFLIFINAVICNFGAGALISIMVSYAGKKNQTKDKPADLEIKMPYTNSPSHQKKANR</sequence>
<dbReference type="AlphaFoldDB" id="A0A4Q1D9H4"/>
<keyword evidence="2" id="KW-0812">Transmembrane</keyword>
<feature type="transmembrane region" description="Helical" evidence="2">
    <location>
        <begin position="130"/>
        <end position="155"/>
    </location>
</feature>
<reference evidence="3 4" key="1">
    <citation type="submission" date="2019-01" db="EMBL/GenBank/DDBJ databases">
        <title>Filimonas sp. strain TTM-71.</title>
        <authorList>
            <person name="Chen W.-M."/>
        </authorList>
    </citation>
    <scope>NUCLEOTIDE SEQUENCE [LARGE SCALE GENOMIC DNA]</scope>
    <source>
        <strain evidence="3 4">TTM-71</strain>
    </source>
</reference>
<feature type="region of interest" description="Disordered" evidence="1">
    <location>
        <begin position="166"/>
        <end position="187"/>
    </location>
</feature>
<evidence type="ECO:0008006" key="5">
    <source>
        <dbReference type="Google" id="ProtNLM"/>
    </source>
</evidence>
<dbReference type="RefSeq" id="WP_129001785.1">
    <property type="nucleotide sequence ID" value="NZ_SDHZ01000001.1"/>
</dbReference>
<protein>
    <recommendedName>
        <fullName evidence="5">DUF4199 domain-containing protein</fullName>
    </recommendedName>
</protein>
<evidence type="ECO:0000313" key="4">
    <source>
        <dbReference type="Proteomes" id="UP000290545"/>
    </source>
</evidence>
<dbReference type="EMBL" id="SDHZ01000001">
    <property type="protein sequence ID" value="RXK86034.1"/>
    <property type="molecule type" value="Genomic_DNA"/>
</dbReference>
<keyword evidence="4" id="KW-1185">Reference proteome</keyword>